<reference evidence="1" key="1">
    <citation type="journal article" date="2014" name="Int. J. Syst. Evol. Microbiol.">
        <title>Complete genome sequence of Corynebacterium casei LMG S-19264T (=DSM 44701T), isolated from a smear-ripened cheese.</title>
        <authorList>
            <consortium name="US DOE Joint Genome Institute (JGI-PGF)"/>
            <person name="Walter F."/>
            <person name="Albersmeier A."/>
            <person name="Kalinowski J."/>
            <person name="Ruckert C."/>
        </authorList>
    </citation>
    <scope>NUCLEOTIDE SEQUENCE</scope>
    <source>
        <strain evidence="1">CGMCC 1.15958</strain>
    </source>
</reference>
<dbReference type="InterPro" id="IPR036465">
    <property type="entry name" value="vWFA_dom_sf"/>
</dbReference>
<keyword evidence="2" id="KW-1185">Reference proteome</keyword>
<protein>
    <recommendedName>
        <fullName evidence="3">VWA domain-containing protein</fullName>
    </recommendedName>
</protein>
<dbReference type="SUPFAM" id="SSF53300">
    <property type="entry name" value="vWA-like"/>
    <property type="match status" value="1"/>
</dbReference>
<comment type="caution">
    <text evidence="1">The sequence shown here is derived from an EMBL/GenBank/DDBJ whole genome shotgun (WGS) entry which is preliminary data.</text>
</comment>
<sequence>MLQRETEISAHIVAFSRYLRVKGFMVSPMRESDALLALTHIEPTKQNFYLALRCVFPQNFKNLKDFDAIFDNYWKELEKGVDAKIAMAEEESAKKKKKPVEKKQSAPAFESLKNWLYGNKEKEEELAAYSDNVSLEKKDFSAFTDEDLAEAEKLIKLIARRLAQKPSRRFEPTRRGGVLDLRRTLQKNFRNGEEILFLHHKKAKPTRVKLFLICDVSKSMEIYSRFFVQFMYAFKKVYHRIETYVFSTSLQRISEELNESDFRTALQKVSDTVPHWAGGTDIGQSLQNFAENDCQRLLDRKSIVLIISDGLDMGEPELVEDSLKAIKKRANKIVWLNPLAGHAGYKPEARSMKAALPLLDVFASGHNFETLKEVILKLKV</sequence>
<dbReference type="RefSeq" id="WP_188767146.1">
    <property type="nucleotide sequence ID" value="NZ_BMKK01000006.1"/>
</dbReference>
<dbReference type="PANTHER" id="PTHR39338:SF6">
    <property type="entry name" value="BLL5662 PROTEIN"/>
    <property type="match status" value="1"/>
</dbReference>
<dbReference type="Gene3D" id="3.40.50.410">
    <property type="entry name" value="von Willebrand factor, type A domain"/>
    <property type="match status" value="1"/>
</dbReference>
<dbReference type="InterPro" id="IPR008912">
    <property type="entry name" value="Uncharacterised_CoxE"/>
</dbReference>
<evidence type="ECO:0008006" key="3">
    <source>
        <dbReference type="Google" id="ProtNLM"/>
    </source>
</evidence>
<organism evidence="1 2">
    <name type="scientific">Emticicia aquatilis</name>
    <dbReference type="NCBI Taxonomy" id="1537369"/>
    <lineage>
        <taxon>Bacteria</taxon>
        <taxon>Pseudomonadati</taxon>
        <taxon>Bacteroidota</taxon>
        <taxon>Cytophagia</taxon>
        <taxon>Cytophagales</taxon>
        <taxon>Leadbetterellaceae</taxon>
        <taxon>Emticicia</taxon>
    </lineage>
</organism>
<name>A0A916YX15_9BACT</name>
<dbReference type="Proteomes" id="UP000609064">
    <property type="component" value="Unassembled WGS sequence"/>
</dbReference>
<reference evidence="1" key="2">
    <citation type="submission" date="2020-09" db="EMBL/GenBank/DDBJ databases">
        <authorList>
            <person name="Sun Q."/>
            <person name="Zhou Y."/>
        </authorList>
    </citation>
    <scope>NUCLEOTIDE SEQUENCE</scope>
    <source>
        <strain evidence="1">CGMCC 1.15958</strain>
    </source>
</reference>
<dbReference type="EMBL" id="BMKK01000006">
    <property type="protein sequence ID" value="GGD65040.1"/>
    <property type="molecule type" value="Genomic_DNA"/>
</dbReference>
<evidence type="ECO:0000313" key="1">
    <source>
        <dbReference type="EMBL" id="GGD65040.1"/>
    </source>
</evidence>
<dbReference type="InterPro" id="IPR011195">
    <property type="entry name" value="UCP010256"/>
</dbReference>
<accession>A0A916YX15</accession>
<evidence type="ECO:0000313" key="2">
    <source>
        <dbReference type="Proteomes" id="UP000609064"/>
    </source>
</evidence>
<dbReference type="PIRSF" id="PIRSF010256">
    <property type="entry name" value="CoxE_vWa"/>
    <property type="match status" value="1"/>
</dbReference>
<proteinExistence type="predicted"/>
<dbReference type="AlphaFoldDB" id="A0A916YX15"/>
<dbReference type="Pfam" id="PF05762">
    <property type="entry name" value="VWA_CoxE"/>
    <property type="match status" value="1"/>
</dbReference>
<dbReference type="PANTHER" id="PTHR39338">
    <property type="entry name" value="BLL5662 PROTEIN-RELATED"/>
    <property type="match status" value="1"/>
</dbReference>
<gene>
    <name evidence="1" type="ORF">GCM10011514_31360</name>
</gene>
<dbReference type="CDD" id="cd00198">
    <property type="entry name" value="vWFA"/>
    <property type="match status" value="1"/>
</dbReference>